<name>A0AAW0AAZ3_9AGAR</name>
<feature type="transmembrane region" description="Helical" evidence="1">
    <location>
        <begin position="77"/>
        <end position="101"/>
    </location>
</feature>
<feature type="transmembrane region" description="Helical" evidence="1">
    <location>
        <begin position="174"/>
        <end position="205"/>
    </location>
</feature>
<organism evidence="2 3">
    <name type="scientific">Favolaschia claudopus</name>
    <dbReference type="NCBI Taxonomy" id="2862362"/>
    <lineage>
        <taxon>Eukaryota</taxon>
        <taxon>Fungi</taxon>
        <taxon>Dikarya</taxon>
        <taxon>Basidiomycota</taxon>
        <taxon>Agaricomycotina</taxon>
        <taxon>Agaricomycetes</taxon>
        <taxon>Agaricomycetidae</taxon>
        <taxon>Agaricales</taxon>
        <taxon>Marasmiineae</taxon>
        <taxon>Mycenaceae</taxon>
        <taxon>Favolaschia</taxon>
    </lineage>
</organism>
<evidence type="ECO:0000313" key="2">
    <source>
        <dbReference type="EMBL" id="KAK7005993.1"/>
    </source>
</evidence>
<keyword evidence="3" id="KW-1185">Reference proteome</keyword>
<protein>
    <submittedName>
        <fullName evidence="2">Uncharacterized protein</fullName>
    </submittedName>
</protein>
<feature type="transmembrane region" description="Helical" evidence="1">
    <location>
        <begin position="113"/>
        <end position="134"/>
    </location>
</feature>
<gene>
    <name evidence="2" type="ORF">R3P38DRAFT_3214921</name>
</gene>
<keyword evidence="1" id="KW-0812">Transmembrane</keyword>
<reference evidence="2 3" key="1">
    <citation type="journal article" date="2024" name="J Genomics">
        <title>Draft genome sequencing and assembly of Favolaschia claudopus CIRM-BRFM 2984 isolated from oak limbs.</title>
        <authorList>
            <person name="Navarro D."/>
            <person name="Drula E."/>
            <person name="Chaduli D."/>
            <person name="Cazenave R."/>
            <person name="Ahrendt S."/>
            <person name="Wang J."/>
            <person name="Lipzen A."/>
            <person name="Daum C."/>
            <person name="Barry K."/>
            <person name="Grigoriev I.V."/>
            <person name="Favel A."/>
            <person name="Rosso M.N."/>
            <person name="Martin F."/>
        </authorList>
    </citation>
    <scope>NUCLEOTIDE SEQUENCE [LARGE SCALE GENOMIC DNA]</scope>
    <source>
        <strain evidence="2 3">CIRM-BRFM 2984</strain>
    </source>
</reference>
<comment type="caution">
    <text evidence="2">The sequence shown here is derived from an EMBL/GenBank/DDBJ whole genome shotgun (WGS) entry which is preliminary data.</text>
</comment>
<dbReference type="Proteomes" id="UP001362999">
    <property type="component" value="Unassembled WGS sequence"/>
</dbReference>
<proteinExistence type="predicted"/>
<feature type="transmembrane region" description="Helical" evidence="1">
    <location>
        <begin position="23"/>
        <end position="42"/>
    </location>
</feature>
<accession>A0AAW0AAZ3</accession>
<dbReference type="EMBL" id="JAWWNJ010000077">
    <property type="protein sequence ID" value="KAK7005993.1"/>
    <property type="molecule type" value="Genomic_DNA"/>
</dbReference>
<feature type="transmembrane region" description="Helical" evidence="1">
    <location>
        <begin position="217"/>
        <end position="236"/>
    </location>
</feature>
<feature type="transmembrane region" description="Helical" evidence="1">
    <location>
        <begin position="54"/>
        <end position="71"/>
    </location>
</feature>
<keyword evidence="1" id="KW-0472">Membrane</keyword>
<evidence type="ECO:0000256" key="1">
    <source>
        <dbReference type="SAM" id="Phobius"/>
    </source>
</evidence>
<sequence length="290" mass="31595">MSPPFCYQPSNPDITGIGVRSSAYVSFFMSVLVTAYCATKFYSPPKAFASIRRARLYAYLAIVFASLIQGRQRQLSVFHSFAAAHLAQLILYAGFAEPVLFWAAGGDEDSTGLVVAFTGLFNIFYTIFVSIGWLPNSPAAGESSPYCTLDDSGANGYDGITWVVLLTIPTRNGWFAMILFFMPIFLISAVLLIVGAMNLFIVLITGSRKHLDAKSSSFPLIATLIIFLLIGVHEVVSIERSLMSNSGIDNTAEDAWSFGLSQRSQLPVEITLLKGFSGIDHSNLPPHSLH</sequence>
<keyword evidence="1" id="KW-1133">Transmembrane helix</keyword>
<evidence type="ECO:0000313" key="3">
    <source>
        <dbReference type="Proteomes" id="UP001362999"/>
    </source>
</evidence>
<dbReference type="AlphaFoldDB" id="A0AAW0AAZ3"/>